<evidence type="ECO:0000313" key="2">
    <source>
        <dbReference type="EMBL" id="RYR43787.1"/>
    </source>
</evidence>
<dbReference type="Proteomes" id="UP000289738">
    <property type="component" value="Chromosome A08"/>
</dbReference>
<protein>
    <submittedName>
        <fullName evidence="2">Uncharacterized protein</fullName>
    </submittedName>
</protein>
<dbReference type="PANTHER" id="PTHR36385">
    <property type="entry name" value="OS07G0562900 PROTEIN"/>
    <property type="match status" value="1"/>
</dbReference>
<dbReference type="STRING" id="3818.A0A445BYI4"/>
<dbReference type="AlphaFoldDB" id="A0A445BYI4"/>
<feature type="compositionally biased region" description="Basic residues" evidence="1">
    <location>
        <begin position="58"/>
        <end position="73"/>
    </location>
</feature>
<dbReference type="PANTHER" id="PTHR36385:SF1">
    <property type="entry name" value="OS07G0562900 PROTEIN"/>
    <property type="match status" value="1"/>
</dbReference>
<reference evidence="2 3" key="1">
    <citation type="submission" date="2019-01" db="EMBL/GenBank/DDBJ databases">
        <title>Sequencing of cultivated peanut Arachis hypogaea provides insights into genome evolution and oil improvement.</title>
        <authorList>
            <person name="Chen X."/>
        </authorList>
    </citation>
    <scope>NUCLEOTIDE SEQUENCE [LARGE SCALE GENOMIC DNA]</scope>
    <source>
        <strain evidence="3">cv. Fuhuasheng</strain>
        <tissue evidence="2">Leaves</tissue>
    </source>
</reference>
<sequence>MAKNRNKKKRNGAVSMDTTETSVSEAAQGFMVGVAPMDTSESGDQSTFSAATNMSMKQKGRPMKRSKNVRKMKARAKAISAKEKCAVKIAKNEDKKVRVLSAKTLYE</sequence>
<evidence type="ECO:0000313" key="3">
    <source>
        <dbReference type="Proteomes" id="UP000289738"/>
    </source>
</evidence>
<keyword evidence="3" id="KW-1185">Reference proteome</keyword>
<comment type="caution">
    <text evidence="2">The sequence shown here is derived from an EMBL/GenBank/DDBJ whole genome shotgun (WGS) entry which is preliminary data.</text>
</comment>
<dbReference type="OrthoDB" id="1930685at2759"/>
<proteinExistence type="predicted"/>
<organism evidence="2 3">
    <name type="scientific">Arachis hypogaea</name>
    <name type="common">Peanut</name>
    <dbReference type="NCBI Taxonomy" id="3818"/>
    <lineage>
        <taxon>Eukaryota</taxon>
        <taxon>Viridiplantae</taxon>
        <taxon>Streptophyta</taxon>
        <taxon>Embryophyta</taxon>
        <taxon>Tracheophyta</taxon>
        <taxon>Spermatophyta</taxon>
        <taxon>Magnoliopsida</taxon>
        <taxon>eudicotyledons</taxon>
        <taxon>Gunneridae</taxon>
        <taxon>Pentapetalae</taxon>
        <taxon>rosids</taxon>
        <taxon>fabids</taxon>
        <taxon>Fabales</taxon>
        <taxon>Fabaceae</taxon>
        <taxon>Papilionoideae</taxon>
        <taxon>50 kb inversion clade</taxon>
        <taxon>dalbergioids sensu lato</taxon>
        <taxon>Dalbergieae</taxon>
        <taxon>Pterocarpus clade</taxon>
        <taxon>Arachis</taxon>
    </lineage>
</organism>
<dbReference type="Gramene" id="arahy.Tifrunner.gnm2.ann2.Ah08g253000.1">
    <property type="protein sequence ID" value="arahy.Tifrunner.gnm2.ann2.Ah08g253000.1-CDS"/>
    <property type="gene ID" value="arahy.Tifrunner.gnm2.ann2.Ah08g253000"/>
</dbReference>
<feature type="region of interest" description="Disordered" evidence="1">
    <location>
        <begin position="36"/>
        <end position="73"/>
    </location>
</feature>
<evidence type="ECO:0000256" key="1">
    <source>
        <dbReference type="SAM" id="MobiDB-lite"/>
    </source>
</evidence>
<accession>A0A445BYI4</accession>
<name>A0A445BYI4_ARAHY</name>
<feature type="compositionally biased region" description="Polar residues" evidence="1">
    <location>
        <begin position="39"/>
        <end position="56"/>
    </location>
</feature>
<feature type="compositionally biased region" description="Basic residues" evidence="1">
    <location>
        <begin position="1"/>
        <end position="11"/>
    </location>
</feature>
<dbReference type="EMBL" id="SDMP01000008">
    <property type="protein sequence ID" value="RYR43787.1"/>
    <property type="molecule type" value="Genomic_DNA"/>
</dbReference>
<gene>
    <name evidence="2" type="ORF">Ahy_A08g040188</name>
</gene>
<dbReference type="SMR" id="A0A445BYI4"/>
<feature type="region of interest" description="Disordered" evidence="1">
    <location>
        <begin position="1"/>
        <end position="22"/>
    </location>
</feature>